<sequence length="85" mass="9504">MRLLIIFFTFPLIFILANASMQVSSSSNAVLTHILYIVHLSSNRWVLDVDFAAKKVVLSAAWANSLGLPLILLAWRARDLKHNLG</sequence>
<evidence type="ECO:0000256" key="2">
    <source>
        <dbReference type="SAM" id="SignalP"/>
    </source>
</evidence>
<name>A0A6A3C9A5_HIBSY</name>
<gene>
    <name evidence="3" type="ORF">F3Y22_tig00008957pilonHSYRG00089</name>
</gene>
<keyword evidence="1" id="KW-0812">Transmembrane</keyword>
<dbReference type="AlphaFoldDB" id="A0A6A3C9A5"/>
<feature type="chain" id="PRO_5025638734" evidence="2">
    <location>
        <begin position="20"/>
        <end position="85"/>
    </location>
</feature>
<evidence type="ECO:0000313" key="4">
    <source>
        <dbReference type="Proteomes" id="UP000436088"/>
    </source>
</evidence>
<keyword evidence="1" id="KW-1133">Transmembrane helix</keyword>
<evidence type="ECO:0000256" key="1">
    <source>
        <dbReference type="SAM" id="Phobius"/>
    </source>
</evidence>
<feature type="signal peptide" evidence="2">
    <location>
        <begin position="1"/>
        <end position="19"/>
    </location>
</feature>
<comment type="caution">
    <text evidence="3">The sequence shown here is derived from an EMBL/GenBank/DDBJ whole genome shotgun (WGS) entry which is preliminary data.</text>
</comment>
<keyword evidence="1" id="KW-0472">Membrane</keyword>
<organism evidence="3 4">
    <name type="scientific">Hibiscus syriacus</name>
    <name type="common">Rose of Sharon</name>
    <dbReference type="NCBI Taxonomy" id="106335"/>
    <lineage>
        <taxon>Eukaryota</taxon>
        <taxon>Viridiplantae</taxon>
        <taxon>Streptophyta</taxon>
        <taxon>Embryophyta</taxon>
        <taxon>Tracheophyta</taxon>
        <taxon>Spermatophyta</taxon>
        <taxon>Magnoliopsida</taxon>
        <taxon>eudicotyledons</taxon>
        <taxon>Gunneridae</taxon>
        <taxon>Pentapetalae</taxon>
        <taxon>rosids</taxon>
        <taxon>malvids</taxon>
        <taxon>Malvales</taxon>
        <taxon>Malvaceae</taxon>
        <taxon>Malvoideae</taxon>
        <taxon>Hibiscus</taxon>
    </lineage>
</organism>
<feature type="transmembrane region" description="Helical" evidence="1">
    <location>
        <begin position="56"/>
        <end position="75"/>
    </location>
</feature>
<accession>A0A6A3C9A5</accession>
<reference evidence="3" key="1">
    <citation type="submission" date="2019-09" db="EMBL/GenBank/DDBJ databases">
        <title>Draft genome information of white flower Hibiscus syriacus.</title>
        <authorList>
            <person name="Kim Y.-M."/>
        </authorList>
    </citation>
    <scope>NUCLEOTIDE SEQUENCE [LARGE SCALE GENOMIC DNA]</scope>
    <source>
        <strain evidence="3">YM2019G1</strain>
    </source>
</reference>
<keyword evidence="2" id="KW-0732">Signal</keyword>
<keyword evidence="4" id="KW-1185">Reference proteome</keyword>
<proteinExistence type="predicted"/>
<protein>
    <submittedName>
        <fullName evidence="3">Uncharacterized protein</fullName>
    </submittedName>
</protein>
<dbReference type="EMBL" id="VEPZ02000427">
    <property type="protein sequence ID" value="KAE8725334.1"/>
    <property type="molecule type" value="Genomic_DNA"/>
</dbReference>
<dbReference type="Proteomes" id="UP000436088">
    <property type="component" value="Unassembled WGS sequence"/>
</dbReference>
<evidence type="ECO:0000313" key="3">
    <source>
        <dbReference type="EMBL" id="KAE8725334.1"/>
    </source>
</evidence>